<reference evidence="1" key="1">
    <citation type="submission" date="2022-07" db="EMBL/GenBank/DDBJ databases">
        <title>Genome Sequence of Phlebia brevispora.</title>
        <authorList>
            <person name="Buettner E."/>
        </authorList>
    </citation>
    <scope>NUCLEOTIDE SEQUENCE</scope>
    <source>
        <strain evidence="1">MPL23</strain>
    </source>
</reference>
<comment type="caution">
    <text evidence="1">The sequence shown here is derived from an EMBL/GenBank/DDBJ whole genome shotgun (WGS) entry which is preliminary data.</text>
</comment>
<keyword evidence="2" id="KW-1185">Reference proteome</keyword>
<gene>
    <name evidence="1" type="ORF">NM688_g297</name>
</gene>
<evidence type="ECO:0000313" key="2">
    <source>
        <dbReference type="Proteomes" id="UP001148662"/>
    </source>
</evidence>
<name>A0ACC1TEQ6_9APHY</name>
<dbReference type="EMBL" id="JANHOG010000021">
    <property type="protein sequence ID" value="KAJ3559524.1"/>
    <property type="molecule type" value="Genomic_DNA"/>
</dbReference>
<protein>
    <submittedName>
        <fullName evidence="1">Uncharacterized protein</fullName>
    </submittedName>
</protein>
<proteinExistence type="predicted"/>
<evidence type="ECO:0000313" key="1">
    <source>
        <dbReference type="EMBL" id="KAJ3559524.1"/>
    </source>
</evidence>
<dbReference type="Proteomes" id="UP001148662">
    <property type="component" value="Unassembled WGS sequence"/>
</dbReference>
<organism evidence="1 2">
    <name type="scientific">Phlebia brevispora</name>
    <dbReference type="NCBI Taxonomy" id="194682"/>
    <lineage>
        <taxon>Eukaryota</taxon>
        <taxon>Fungi</taxon>
        <taxon>Dikarya</taxon>
        <taxon>Basidiomycota</taxon>
        <taxon>Agaricomycotina</taxon>
        <taxon>Agaricomycetes</taxon>
        <taxon>Polyporales</taxon>
        <taxon>Meruliaceae</taxon>
        <taxon>Phlebia</taxon>
    </lineage>
</organism>
<sequence length="263" mass="29974">MHHNTISPICAPECLMRAVDEEQRRFDQMAERYINKDKHDGRLRVDMHTFYAQEYLAAHGSAKGRISRSGRRMLEGKVLEGECKARCPDDFQTTGLRATNLWPFSMRAKPQRLSQNSSRAVFGHKARTPLFRSSSPSISGMKTCRIDRDEGQPSSSIDPAATLRFADRLRRRMDHPVSGADGTSIKNLRERIMGDFSRDDLTCDTHDNGMSVTAQMEQAERGERGRQVTRNPSTNERSDAVFPRAWMRHRVEDLSVYSGRPES</sequence>
<accession>A0ACC1TEQ6</accession>